<keyword evidence="6 9" id="KW-0472">Membrane</keyword>
<comment type="similarity">
    <text evidence="2">Belongs to the DPM3 family.</text>
</comment>
<keyword evidence="12" id="KW-1185">Reference proteome</keyword>
<evidence type="ECO:0000259" key="10">
    <source>
        <dbReference type="Pfam" id="PF00561"/>
    </source>
</evidence>
<dbReference type="InterPro" id="IPR000073">
    <property type="entry name" value="AB_hydrolase_1"/>
</dbReference>
<reference evidence="11" key="1">
    <citation type="submission" date="2022-07" db="EMBL/GenBank/DDBJ databases">
        <title>Phylogenomic reconstructions and comparative analyses of Kickxellomycotina fungi.</title>
        <authorList>
            <person name="Reynolds N.K."/>
            <person name="Stajich J.E."/>
            <person name="Barry K."/>
            <person name="Grigoriev I.V."/>
            <person name="Crous P."/>
            <person name="Smith M.E."/>
        </authorList>
    </citation>
    <scope>NUCLEOTIDE SEQUENCE</scope>
    <source>
        <strain evidence="11">NBRC 100468</strain>
    </source>
</reference>
<evidence type="ECO:0000256" key="6">
    <source>
        <dbReference type="ARBA" id="ARBA00023136"/>
    </source>
</evidence>
<evidence type="ECO:0000313" key="11">
    <source>
        <dbReference type="EMBL" id="KAJ1920440.1"/>
    </source>
</evidence>
<name>A0A9W8A8H9_9FUNG</name>
<keyword evidence="3 9" id="KW-0812">Transmembrane</keyword>
<feature type="compositionally biased region" description="Basic and acidic residues" evidence="8">
    <location>
        <begin position="396"/>
        <end position="412"/>
    </location>
</feature>
<evidence type="ECO:0000256" key="7">
    <source>
        <dbReference type="ARBA" id="ARBA00038097"/>
    </source>
</evidence>
<dbReference type="GO" id="GO:0055088">
    <property type="term" value="P:lipid homeostasis"/>
    <property type="evidence" value="ECO:0007669"/>
    <property type="project" value="TreeGrafter"/>
</dbReference>
<dbReference type="AlphaFoldDB" id="A0A9W8A8H9"/>
<dbReference type="GO" id="GO:0005789">
    <property type="term" value="C:endoplasmic reticulum membrane"/>
    <property type="evidence" value="ECO:0007669"/>
    <property type="project" value="UniProtKB-SubCell"/>
</dbReference>
<feature type="region of interest" description="Disordered" evidence="8">
    <location>
        <begin position="386"/>
        <end position="413"/>
    </location>
</feature>
<keyword evidence="5 9" id="KW-1133">Transmembrane helix</keyword>
<feature type="transmembrane region" description="Helical" evidence="9">
    <location>
        <begin position="38"/>
        <end position="60"/>
    </location>
</feature>
<feature type="transmembrane region" description="Helical" evidence="9">
    <location>
        <begin position="338"/>
        <end position="355"/>
    </location>
</feature>
<evidence type="ECO:0000256" key="9">
    <source>
        <dbReference type="SAM" id="Phobius"/>
    </source>
</evidence>
<evidence type="ECO:0000313" key="12">
    <source>
        <dbReference type="Proteomes" id="UP001150538"/>
    </source>
</evidence>
<dbReference type="Pfam" id="PF08285">
    <property type="entry name" value="DPM3"/>
    <property type="match status" value="1"/>
</dbReference>
<dbReference type="PANTHER" id="PTHR42886:SF29">
    <property type="entry name" value="PUMMELIG, ISOFORM A"/>
    <property type="match status" value="1"/>
</dbReference>
<evidence type="ECO:0000256" key="3">
    <source>
        <dbReference type="ARBA" id="ARBA00022692"/>
    </source>
</evidence>
<feature type="compositionally biased region" description="Low complexity" evidence="8">
    <location>
        <begin position="183"/>
        <end position="202"/>
    </location>
</feature>
<comment type="caution">
    <text evidence="11">The sequence shown here is derived from an EMBL/GenBank/DDBJ whole genome shotgun (WGS) entry which is preliminary data.</text>
</comment>
<evidence type="ECO:0000256" key="8">
    <source>
        <dbReference type="SAM" id="MobiDB-lite"/>
    </source>
</evidence>
<dbReference type="GO" id="GO:0042171">
    <property type="term" value="F:lysophosphatidic acid acyltransferase activity"/>
    <property type="evidence" value="ECO:0007669"/>
    <property type="project" value="TreeGrafter"/>
</dbReference>
<feature type="region of interest" description="Disordered" evidence="8">
    <location>
        <begin position="183"/>
        <end position="226"/>
    </location>
</feature>
<protein>
    <recommendedName>
        <fullName evidence="10">AB hydrolase-1 domain-containing protein</fullName>
    </recommendedName>
</protein>
<evidence type="ECO:0000256" key="1">
    <source>
        <dbReference type="ARBA" id="ARBA00004477"/>
    </source>
</evidence>
<gene>
    <name evidence="11" type="ORF">H4219_001277</name>
</gene>
<dbReference type="Proteomes" id="UP001150538">
    <property type="component" value="Unassembled WGS sequence"/>
</dbReference>
<accession>A0A9W8A8H9</accession>
<dbReference type="Gene3D" id="3.40.50.1820">
    <property type="entry name" value="alpha/beta hydrolase"/>
    <property type="match status" value="1"/>
</dbReference>
<evidence type="ECO:0000256" key="5">
    <source>
        <dbReference type="ARBA" id="ARBA00022989"/>
    </source>
</evidence>
<dbReference type="EMBL" id="JANBPU010000013">
    <property type="protein sequence ID" value="KAJ1920440.1"/>
    <property type="molecule type" value="Genomic_DNA"/>
</dbReference>
<dbReference type="GO" id="GO:0004623">
    <property type="term" value="F:phospholipase A2 activity"/>
    <property type="evidence" value="ECO:0007669"/>
    <property type="project" value="TreeGrafter"/>
</dbReference>
<dbReference type="GO" id="GO:0005743">
    <property type="term" value="C:mitochondrial inner membrane"/>
    <property type="evidence" value="ECO:0007669"/>
    <property type="project" value="TreeGrafter"/>
</dbReference>
<evidence type="ECO:0000256" key="4">
    <source>
        <dbReference type="ARBA" id="ARBA00022824"/>
    </source>
</evidence>
<organism evidence="11 12">
    <name type="scientific">Mycoemilia scoparia</name>
    <dbReference type="NCBI Taxonomy" id="417184"/>
    <lineage>
        <taxon>Eukaryota</taxon>
        <taxon>Fungi</taxon>
        <taxon>Fungi incertae sedis</taxon>
        <taxon>Zoopagomycota</taxon>
        <taxon>Kickxellomycotina</taxon>
        <taxon>Kickxellomycetes</taxon>
        <taxon>Kickxellales</taxon>
        <taxon>Kickxellaceae</taxon>
        <taxon>Mycoemilia</taxon>
    </lineage>
</organism>
<feature type="transmembrane region" description="Helical" evidence="9">
    <location>
        <begin position="7"/>
        <end position="26"/>
    </location>
</feature>
<dbReference type="Pfam" id="PF00561">
    <property type="entry name" value="Abhydrolase_1"/>
    <property type="match status" value="1"/>
</dbReference>
<proteinExistence type="inferred from homology"/>
<dbReference type="GO" id="GO:0035965">
    <property type="term" value="P:cardiolipin acyl-chain remodeling"/>
    <property type="evidence" value="ECO:0007669"/>
    <property type="project" value="TreeGrafter"/>
</dbReference>
<dbReference type="GO" id="GO:0006654">
    <property type="term" value="P:phosphatidic acid biosynthetic process"/>
    <property type="evidence" value="ECO:0007669"/>
    <property type="project" value="TreeGrafter"/>
</dbReference>
<dbReference type="PANTHER" id="PTHR42886">
    <property type="entry name" value="RE40534P-RELATED"/>
    <property type="match status" value="1"/>
</dbReference>
<feature type="domain" description="AB hydrolase-1" evidence="10">
    <location>
        <begin position="259"/>
        <end position="555"/>
    </location>
</feature>
<dbReference type="InterPro" id="IPR013174">
    <property type="entry name" value="DPM3"/>
</dbReference>
<keyword evidence="4" id="KW-0256">Endoplasmic reticulum</keyword>
<dbReference type="OrthoDB" id="7457040at2759"/>
<comment type="subcellular location">
    <subcellularLocation>
        <location evidence="1">Endoplasmic reticulum membrane</location>
        <topology evidence="1">Multi-pass membrane protein</topology>
    </subcellularLocation>
</comment>
<dbReference type="SUPFAM" id="SSF53474">
    <property type="entry name" value="alpha/beta-Hydrolases"/>
    <property type="match status" value="1"/>
</dbReference>
<evidence type="ECO:0000256" key="2">
    <source>
        <dbReference type="ARBA" id="ARBA00010430"/>
    </source>
</evidence>
<comment type="similarity">
    <text evidence="7">Belongs to the peptidase S33 family. ABHD4/ABHD5 subfamily.</text>
</comment>
<sequence>MTKATETARFLGIILAIWSLGQIGLLPLPDFLSEVWSTLPFVGLVGLGAYAFCNIGYNLLTFRECPEAYHELMQQIREAKEELRSKDVDMEIPAFVSQKPASGFFSSLLQPWGLIRSVYLQTSYEKAEKAERKILSRLQFFSKDSETDKDSEIVARVGDVHLGEDRYIHTLYIERIKRTSDSGSSISIRQSESSESASNPIIPDTEEGVASLSPKQNASRLGYHKSPQSRLDLSAVPRIDRSITNEASGETDDSKMHNLVIAHGFGCGVGNFYRNYNSLSKADGWRIFSIDWLGMGRSSRPHFYPLDEKDQEKRIEKTEDFFVDSLEEWRKKMGLKKMTLLGHSLGAYFCAVYSLRYPERVEKLILVSPAGIPEPDKEKMERIRQGNINIPNPPGKDGEAHTEQKKGTDSAEKTAPLSRRLFINTFVYLWDRNCSPQSIVRTFGPLGSKIVGKYVSRFSWLNSEDQADLAEYMYHITVMKGSGEYALNSLFMPGVFPYKPLIDRVKGLKMPTIFMYGTHDWMDYKGGQEACKKMSVPTKLFQVPNAGHNIHLENPKEFDSIIINELNEVKSWTK</sequence>
<dbReference type="InterPro" id="IPR029058">
    <property type="entry name" value="AB_hydrolase_fold"/>
</dbReference>